<feature type="region of interest" description="Disordered" evidence="1">
    <location>
        <begin position="127"/>
        <end position="148"/>
    </location>
</feature>
<feature type="region of interest" description="Disordered" evidence="1">
    <location>
        <begin position="55"/>
        <end position="75"/>
    </location>
</feature>
<evidence type="ECO:0000313" key="3">
    <source>
        <dbReference type="Proteomes" id="UP001189429"/>
    </source>
</evidence>
<feature type="compositionally biased region" description="Basic and acidic residues" evidence="1">
    <location>
        <begin position="55"/>
        <end position="70"/>
    </location>
</feature>
<dbReference type="Proteomes" id="UP001189429">
    <property type="component" value="Unassembled WGS sequence"/>
</dbReference>
<evidence type="ECO:0008006" key="4">
    <source>
        <dbReference type="Google" id="ProtNLM"/>
    </source>
</evidence>
<proteinExistence type="predicted"/>
<evidence type="ECO:0000256" key="1">
    <source>
        <dbReference type="SAM" id="MobiDB-lite"/>
    </source>
</evidence>
<evidence type="ECO:0000313" key="2">
    <source>
        <dbReference type="EMBL" id="CAK0875658.1"/>
    </source>
</evidence>
<keyword evidence="3" id="KW-1185">Reference proteome</keyword>
<accession>A0ABN9VQN3</accession>
<dbReference type="EMBL" id="CAUYUJ010017540">
    <property type="protein sequence ID" value="CAK0875658.1"/>
    <property type="molecule type" value="Genomic_DNA"/>
</dbReference>
<feature type="region of interest" description="Disordered" evidence="1">
    <location>
        <begin position="1108"/>
        <end position="1130"/>
    </location>
</feature>
<protein>
    <recommendedName>
        <fullName evidence="4">Reverse transcriptase domain-containing protein</fullName>
    </recommendedName>
</protein>
<organism evidence="2 3">
    <name type="scientific">Prorocentrum cordatum</name>
    <dbReference type="NCBI Taxonomy" id="2364126"/>
    <lineage>
        <taxon>Eukaryota</taxon>
        <taxon>Sar</taxon>
        <taxon>Alveolata</taxon>
        <taxon>Dinophyceae</taxon>
        <taxon>Prorocentrales</taxon>
        <taxon>Prorocentraceae</taxon>
        <taxon>Prorocentrum</taxon>
    </lineage>
</organism>
<reference evidence="2" key="1">
    <citation type="submission" date="2023-10" db="EMBL/GenBank/DDBJ databases">
        <authorList>
            <person name="Chen Y."/>
            <person name="Shah S."/>
            <person name="Dougan E. K."/>
            <person name="Thang M."/>
            <person name="Chan C."/>
        </authorList>
    </citation>
    <scope>NUCLEOTIDE SEQUENCE [LARGE SCALE GENOMIC DNA]</scope>
</reference>
<sequence>MVSTAIYGLVIRGNNIQAVTKRHFPLIGALKTVDFRKCARDVAEVARRGGLAADKGGDVEEAHREGDAKAGHGRSRLRRSLAEMGLVGAMRFATVVLGLVSLNHVAAAARCRRPQACEAALRSLERGEAASAPPGLPRGAQRQARERQALPGAAGDIGATFDDVEAVAITGTQLKARELEVQRRRDFAIIAQYYPPKVTETKKQPAYKRTVRAMTQWLSRELAACPSRSVPVVMCDLNDGIGLKKSDDDKVIDEEASGLRKSDAEGPAGKRWVHMLPAIGKVWYSALMNRSIMAPDVHGYQPGRCKETPMLVSSILAWRAQREGRSFCRQYFDATNAFGSISQVRLKLATAELFEGGTVPMGLQRVDQATISVPCEFGSVLLRPGCGGMMGDPFMVAAWVRAFQPSVARWRSAMAAEGVMEGQMVATSPCDPDPIDLALCQYADDLELSHLGKPKERAASLLARAFAPELKARKAAIFKAFYSLGGFWFLKGVPFRLKRAMFLYFVVGTAVQNLEAYLPSSCQLADLQQVVDQLARKALRGLAHEEVEGVHSSWSNERVRKHWRLCSLAVELRVRRLKRLQAIAKRPERHRQWIAAHFGVMNWERMETMTEDGRLTENANPWARRVLEDLKALLSVEDAEWFLSELRITSTTEPTSDTHAYLSDLVCETEARQDFIKEPKWALKRGVEGQQEGGRKKLLTELGGDVGGGNKTQMLERMVKVLAALALTQAAELWDLIAAVYLTFLIPAASTIAKAMKEAGRDYHAQAKRIKEGPPFLHVFKAMIKAAYSVQGLSEGSRKVIENFWKQHVLQRELHDLAEQIRHCRVKDTRKKESQAEVMRITICFSTQWTELQDAVMEALKKENGVLKEAPRPVVAVTPTKLRQAAPPWPEGWRALDSEGDVHQEGRVIGQPAEKQVERSFLGMRPAETGCGELRTVGSVGGRHGVPSELGGGIVPRSFHSSGGLDASDGELIARALGRECGRAGGWLNGRALAAKHWLWSPFYSWLEAAMPSEGPLDGPPRRDDMDLECLDIPGALRPEAATARLESLGGGDGAPAPPSTVLAPRGPACAPEGMRAPRRAAVHLEGMGCLPHLLECRVAAEAHGGAAWAARGSPRGECRGAPRGTPEVDEPAATMRTLGAAAPTFVHACQRRA</sequence>
<name>A0ABN9VQN3_9DINO</name>
<comment type="caution">
    <text evidence="2">The sequence shown here is derived from an EMBL/GenBank/DDBJ whole genome shotgun (WGS) entry which is preliminary data.</text>
</comment>
<gene>
    <name evidence="2" type="ORF">PCOR1329_LOCUS60272</name>
</gene>